<dbReference type="Pfam" id="PF02413">
    <property type="entry name" value="Caudo_TAP"/>
    <property type="match status" value="1"/>
</dbReference>
<gene>
    <name evidence="1" type="ordered locus">Spro_4954</name>
</gene>
<reference evidence="1" key="1">
    <citation type="submission" date="2007-09" db="EMBL/GenBank/DDBJ databases">
        <title>Complete sequence of plasmid of Serratia proteamaculans 568.</title>
        <authorList>
            <consortium name="US DOE Joint Genome Institute"/>
            <person name="Copeland A."/>
            <person name="Lucas S."/>
            <person name="Lapidus A."/>
            <person name="Barry K."/>
            <person name="Glavina del Rio T."/>
            <person name="Dalin E."/>
            <person name="Tice H."/>
            <person name="Pitluck S."/>
            <person name="Chain P."/>
            <person name="Malfatti S."/>
            <person name="Shin M."/>
            <person name="Vergez L."/>
            <person name="Schmutz J."/>
            <person name="Larimer F."/>
            <person name="Land M."/>
            <person name="Hauser L."/>
            <person name="Kyrpides N."/>
            <person name="Kim E."/>
            <person name="Taghavi S."/>
            <person name="Newman L."/>
            <person name="Vangronsveld J."/>
            <person name="van der Lelie D."/>
            <person name="Richardson P."/>
        </authorList>
    </citation>
    <scope>NUCLEOTIDE SEQUENCE [LARGE SCALE GENOMIC DNA]</scope>
    <source>
        <strain evidence="1">568</strain>
        <plasmid evidence="1">pSPRO01</plasmid>
    </source>
</reference>
<dbReference type="InterPro" id="IPR003458">
    <property type="entry name" value="Phage_T4_Gp38_tail_assem"/>
</dbReference>
<dbReference type="eggNOG" id="COG2110">
    <property type="taxonomic scope" value="Bacteria"/>
</dbReference>
<sequence length="170" mass="19131">MKLVNLQRYTPDEYFAGEGVQYFIDATGKDWFKSLPKFTKKYSLAIENDTGVIRSISEDVSRLYPVGFTVVDVDSLPDGCDILGGWVFDGKKVVPRPYSQAELSAQAQQAKNKLIELATKAISPLQDAKDLDIATDDELAKLKEWMVYRVHLNRVDTGMTPNIVWPQSPE</sequence>
<accession>A8GLQ6</accession>
<dbReference type="KEGG" id="spe:Spro_4954"/>
<evidence type="ECO:0000313" key="1">
    <source>
        <dbReference type="EMBL" id="ABV44046.1"/>
    </source>
</evidence>
<organism evidence="1">
    <name type="scientific">Serratia proteamaculans (strain 568)</name>
    <dbReference type="NCBI Taxonomy" id="399741"/>
    <lineage>
        <taxon>Bacteria</taxon>
        <taxon>Pseudomonadati</taxon>
        <taxon>Pseudomonadota</taxon>
        <taxon>Gammaproteobacteria</taxon>
        <taxon>Enterobacterales</taxon>
        <taxon>Yersiniaceae</taxon>
        <taxon>Serratia</taxon>
    </lineage>
</organism>
<dbReference type="AlphaFoldDB" id="A8GLQ6"/>
<dbReference type="OrthoDB" id="8596093at2"/>
<dbReference type="PANTHER" id="PTHR34413:SF2">
    <property type="entry name" value="PROPHAGE TAIL FIBER ASSEMBLY PROTEIN HOMOLOG TFAE-RELATED"/>
    <property type="match status" value="1"/>
</dbReference>
<proteinExistence type="predicted"/>
<name>A8GLQ6_SERP5</name>
<dbReference type="EMBL" id="CP000827">
    <property type="protein sequence ID" value="ABV44046.1"/>
    <property type="molecule type" value="Genomic_DNA"/>
</dbReference>
<keyword evidence="1" id="KW-0614">Plasmid</keyword>
<geneLocation type="plasmid" evidence="1">
    <name>pSPRO01</name>
</geneLocation>
<protein>
    <submittedName>
        <fullName evidence="1">Tail assembly chaperone gp38</fullName>
    </submittedName>
</protein>
<dbReference type="HOGENOM" id="CLU_094206_1_0_6"/>
<dbReference type="PANTHER" id="PTHR34413">
    <property type="entry name" value="PROPHAGE TAIL FIBER ASSEMBLY PROTEIN HOMOLOG TFAE-RELATED-RELATED"/>
    <property type="match status" value="1"/>
</dbReference>
<dbReference type="InterPro" id="IPR051220">
    <property type="entry name" value="TFA_Chaperone"/>
</dbReference>